<sequence>MNNQGNYQQYRPPRLPPPPSFQQAGASPYAQPVSVPVPVPPSGTLTLSQSYLGWSQGLHILPPIPTPGHHLTPRIPPQGQHFYRVPPPPLRPPPSSSHFTPAPSGSFVLLPPPPPSSPPPRPPPLPSASPPLNGNSRVNGSEVSVRDTSDFNILSDIPPPLPRDEKTVRKIEVLSQYIAKNGQEFEKMTCQKEVGNPDFEFLFGGAPGSEAAASHEYFKWMKKKCLANELLEGGNNRDLSLKPSVVGTWHEDVSRSPAGSDMDMEDDITQTEETSVDKSVGNEKHEASFISNEVDIKAENNWCDSSRAIEQGPNLSLKFEKSKMKTGVADSEPSLDRKTEQSNINLHQEMDQSEQSPFRLIQGYASDDNSENDNDLHFENLSPVAVSPQVKEHTTLSVLVVEGSLNITSEVSEPSTEMEKLENRTDGGAFIKQNNRMKGDVTTGPKSAGAQKEDNNVKLEIDEFGRMVKKGGSDSDSDGYSTRRRVKRGRSRSRSRSPYKRSRSRSPYERRRRSPRRRREKRSPSRSWSPKKRGRSRSPYNRRNRSHLQEICHDFRQGRCSRGHTCRYLHETEKSEESRWHKNKQYHHEVSDRLKNSEKSLPEKDEVSDRLKNSEKSVPEKDEVGNHVSRSSDRFKEEFVEPPRHSAEVASGQTEHPVTEMTITGQIPIGGHPLNQTYPPKPQLTNEYNMPPATLWNSLPPPPPRPQLGRPVPQYQLNQPPFQPNYPFQPFLTPYGPEITTHLGAYPVNYPILQQPVRPTIINQDNFARISSPNVSSTSREPPAGINIAQSFLQNPVADSISDFGRSRVFNHYNPYASTFDQPLSTKFSSGVFNQHFGTSANQNHTPDEGQMRNIARNPPMSGGDQYDPLFDSIDPSSNSFKKGDAIAASEENDEFGETADAEVGAVENDSPSPSSPIDLPDMATGEVEIDQVKNKKSKDSRSMKLFKIALADFVKEVLKPSWRQGNMSKEAFKTIVKKTVDKVSGAMKKHHIPKSQTKINHYIDSSQRKLTKLVMGYVDKYVKVYKLLLCWQMQNYGKIKSQ</sequence>
<reference evidence="1 2" key="2">
    <citation type="journal article" date="2022" name="Mol. Ecol. Resour.">
        <title>The genomes of chicory, endive, great burdock and yacon provide insights into Asteraceae paleo-polyploidization history and plant inulin production.</title>
        <authorList>
            <person name="Fan W."/>
            <person name="Wang S."/>
            <person name="Wang H."/>
            <person name="Wang A."/>
            <person name="Jiang F."/>
            <person name="Liu H."/>
            <person name="Zhao H."/>
            <person name="Xu D."/>
            <person name="Zhang Y."/>
        </authorList>
    </citation>
    <scope>NUCLEOTIDE SEQUENCE [LARGE SCALE GENOMIC DNA]</scope>
    <source>
        <strain evidence="2">cv. Yunnan</strain>
        <tissue evidence="1">Leaves</tissue>
    </source>
</reference>
<gene>
    <name evidence="1" type="ORF">L1987_08439</name>
</gene>
<protein>
    <submittedName>
        <fullName evidence="1">Uncharacterized protein</fullName>
    </submittedName>
</protein>
<accession>A0ACB9JLS9</accession>
<name>A0ACB9JLS9_9ASTR</name>
<dbReference type="EMBL" id="CM042020">
    <property type="protein sequence ID" value="KAI3820888.1"/>
    <property type="molecule type" value="Genomic_DNA"/>
</dbReference>
<keyword evidence="2" id="KW-1185">Reference proteome</keyword>
<dbReference type="Proteomes" id="UP001056120">
    <property type="component" value="Linkage Group LG03"/>
</dbReference>
<evidence type="ECO:0000313" key="1">
    <source>
        <dbReference type="EMBL" id="KAI3820888.1"/>
    </source>
</evidence>
<organism evidence="1 2">
    <name type="scientific">Smallanthus sonchifolius</name>
    <dbReference type="NCBI Taxonomy" id="185202"/>
    <lineage>
        <taxon>Eukaryota</taxon>
        <taxon>Viridiplantae</taxon>
        <taxon>Streptophyta</taxon>
        <taxon>Embryophyta</taxon>
        <taxon>Tracheophyta</taxon>
        <taxon>Spermatophyta</taxon>
        <taxon>Magnoliopsida</taxon>
        <taxon>eudicotyledons</taxon>
        <taxon>Gunneridae</taxon>
        <taxon>Pentapetalae</taxon>
        <taxon>asterids</taxon>
        <taxon>campanulids</taxon>
        <taxon>Asterales</taxon>
        <taxon>Asteraceae</taxon>
        <taxon>Asteroideae</taxon>
        <taxon>Heliantheae alliance</taxon>
        <taxon>Millerieae</taxon>
        <taxon>Smallanthus</taxon>
    </lineage>
</organism>
<comment type="caution">
    <text evidence="1">The sequence shown here is derived from an EMBL/GenBank/DDBJ whole genome shotgun (WGS) entry which is preliminary data.</text>
</comment>
<proteinExistence type="predicted"/>
<evidence type="ECO:0000313" key="2">
    <source>
        <dbReference type="Proteomes" id="UP001056120"/>
    </source>
</evidence>
<reference evidence="2" key="1">
    <citation type="journal article" date="2022" name="Mol. Ecol. Resour.">
        <title>The genomes of chicory, endive, great burdock and yacon provide insights into Asteraceae palaeo-polyploidization history and plant inulin production.</title>
        <authorList>
            <person name="Fan W."/>
            <person name="Wang S."/>
            <person name="Wang H."/>
            <person name="Wang A."/>
            <person name="Jiang F."/>
            <person name="Liu H."/>
            <person name="Zhao H."/>
            <person name="Xu D."/>
            <person name="Zhang Y."/>
        </authorList>
    </citation>
    <scope>NUCLEOTIDE SEQUENCE [LARGE SCALE GENOMIC DNA]</scope>
    <source>
        <strain evidence="2">cv. Yunnan</strain>
    </source>
</reference>